<dbReference type="PANTHER" id="PTHR30502">
    <property type="entry name" value="2-KETO-3-DEOXY-L-RHAMNONATE ALDOLASE"/>
    <property type="match status" value="1"/>
</dbReference>
<accession>A0A936YY50</accession>
<dbReference type="InterPro" id="IPR005000">
    <property type="entry name" value="Aldolase/citrate-lyase_domain"/>
</dbReference>
<dbReference type="AlphaFoldDB" id="A0A936YY50"/>
<evidence type="ECO:0000313" key="5">
    <source>
        <dbReference type="EMBL" id="MBL0390055.1"/>
    </source>
</evidence>
<keyword evidence="2" id="KW-0479">Metal-binding</keyword>
<dbReference type="Proteomes" id="UP000599109">
    <property type="component" value="Unassembled WGS sequence"/>
</dbReference>
<dbReference type="Pfam" id="PF03328">
    <property type="entry name" value="HpcH_HpaI"/>
    <property type="match status" value="1"/>
</dbReference>
<dbReference type="Gene3D" id="3.20.20.60">
    <property type="entry name" value="Phosphoenolpyruvate-binding domains"/>
    <property type="match status" value="1"/>
</dbReference>
<organism evidence="5 6">
    <name type="scientific">Ramlibacter monticola</name>
    <dbReference type="NCBI Taxonomy" id="1926872"/>
    <lineage>
        <taxon>Bacteria</taxon>
        <taxon>Pseudomonadati</taxon>
        <taxon>Pseudomonadota</taxon>
        <taxon>Betaproteobacteria</taxon>
        <taxon>Burkholderiales</taxon>
        <taxon>Comamonadaceae</taxon>
        <taxon>Ramlibacter</taxon>
    </lineage>
</organism>
<evidence type="ECO:0000256" key="2">
    <source>
        <dbReference type="ARBA" id="ARBA00022723"/>
    </source>
</evidence>
<dbReference type="RefSeq" id="WP_201672633.1">
    <property type="nucleotide sequence ID" value="NZ_JAEQNE010000001.1"/>
</dbReference>
<protein>
    <recommendedName>
        <fullName evidence="4">HpcH/HpaI aldolase/citrate lyase domain-containing protein</fullName>
    </recommendedName>
</protein>
<dbReference type="EMBL" id="JAEQNE010000001">
    <property type="protein sequence ID" value="MBL0390055.1"/>
    <property type="molecule type" value="Genomic_DNA"/>
</dbReference>
<evidence type="ECO:0000259" key="4">
    <source>
        <dbReference type="Pfam" id="PF03328"/>
    </source>
</evidence>
<evidence type="ECO:0000313" key="6">
    <source>
        <dbReference type="Proteomes" id="UP000599109"/>
    </source>
</evidence>
<dbReference type="InterPro" id="IPR015813">
    <property type="entry name" value="Pyrv/PenolPyrv_kinase-like_dom"/>
</dbReference>
<gene>
    <name evidence="5" type="ORF">JJ685_02755</name>
</gene>
<keyword evidence="6" id="KW-1185">Reference proteome</keyword>
<dbReference type="GO" id="GO:0005737">
    <property type="term" value="C:cytoplasm"/>
    <property type="evidence" value="ECO:0007669"/>
    <property type="project" value="TreeGrafter"/>
</dbReference>
<reference evidence="5 6" key="1">
    <citation type="journal article" date="2017" name="Int. J. Syst. Evol. Microbiol.">
        <title>Ramlibacter monticola sp. nov., isolated from forest soil.</title>
        <authorList>
            <person name="Chaudhary D.K."/>
            <person name="Kim J."/>
        </authorList>
    </citation>
    <scope>NUCLEOTIDE SEQUENCE [LARGE SCALE GENOMIC DNA]</scope>
    <source>
        <strain evidence="5 6">KACC 19175</strain>
    </source>
</reference>
<dbReference type="InterPro" id="IPR050251">
    <property type="entry name" value="HpcH-HpaI_aldolase"/>
</dbReference>
<sequence>MDAQRKTEAVDNAQLMGFWLTTPQWQLAECLALAGFRRVILDVEHGPFGHETLHSFIPFLKGLGLEVFVKVLAPERSPVQTVLDFGADAVMIPHLQDAEHARRVCSFAKFPPLGDRSLAGGRTMRYGLVPDDWFAATDRRIRCYAMIETAGALAQADEIAALPTVDGLFPGPTDLSLRRGRGMYKRTPADWDDIASIAQACKRHGKSLVLPAWSPEERRRGITELGADFVFSELEMLFHAVGTARLAEALRAEAASWQPSR</sequence>
<comment type="similarity">
    <text evidence="1">Belongs to the HpcH/HpaI aldolase family.</text>
</comment>
<keyword evidence="3" id="KW-0456">Lyase</keyword>
<evidence type="ECO:0000256" key="3">
    <source>
        <dbReference type="ARBA" id="ARBA00023239"/>
    </source>
</evidence>
<name>A0A936YY50_9BURK</name>
<dbReference type="SUPFAM" id="SSF51621">
    <property type="entry name" value="Phosphoenolpyruvate/pyruvate domain"/>
    <property type="match status" value="1"/>
</dbReference>
<dbReference type="PANTHER" id="PTHR30502:SF0">
    <property type="entry name" value="PHOSPHOENOLPYRUVATE CARBOXYLASE FAMILY PROTEIN"/>
    <property type="match status" value="1"/>
</dbReference>
<feature type="domain" description="HpcH/HpaI aldolase/citrate lyase" evidence="4">
    <location>
        <begin position="16"/>
        <end position="229"/>
    </location>
</feature>
<dbReference type="GO" id="GO:0016832">
    <property type="term" value="F:aldehyde-lyase activity"/>
    <property type="evidence" value="ECO:0007669"/>
    <property type="project" value="TreeGrafter"/>
</dbReference>
<dbReference type="InterPro" id="IPR040442">
    <property type="entry name" value="Pyrv_kinase-like_dom_sf"/>
</dbReference>
<evidence type="ECO:0000256" key="1">
    <source>
        <dbReference type="ARBA" id="ARBA00005568"/>
    </source>
</evidence>
<dbReference type="GO" id="GO:0046872">
    <property type="term" value="F:metal ion binding"/>
    <property type="evidence" value="ECO:0007669"/>
    <property type="project" value="UniProtKB-KW"/>
</dbReference>
<proteinExistence type="inferred from homology"/>
<comment type="caution">
    <text evidence="5">The sequence shown here is derived from an EMBL/GenBank/DDBJ whole genome shotgun (WGS) entry which is preliminary data.</text>
</comment>